<feature type="compositionally biased region" description="Basic and acidic residues" evidence="1">
    <location>
        <begin position="559"/>
        <end position="570"/>
    </location>
</feature>
<proteinExistence type="predicted"/>
<dbReference type="SUPFAM" id="SSF69255">
    <property type="entry name" value="gp5 N-terminal domain-like"/>
    <property type="match status" value="1"/>
</dbReference>
<feature type="compositionally biased region" description="Polar residues" evidence="1">
    <location>
        <begin position="535"/>
        <end position="555"/>
    </location>
</feature>
<protein>
    <submittedName>
        <fullName evidence="2">Baseplate hub subunit and tail lysozyme</fullName>
    </submittedName>
</protein>
<sequence length="859" mass="89327">MPIDGIINEPTINFVGKDGFYWWVGEVEDNEDPMELGRVKVRVLGYYTNVRGGTTADLPTEALPWATVLQHTSQPGNDGQGESSGQLQPGAIVMGFFMDGENAQMPIVMGVMRVNKSLETSDKNVFAFTGETMEPGSTGHVNPVLYNPADPTYSVVNERGSQGNKARGGENNSVPIPGNTKTTPVAGLGAPGTGVGNRVSGSSGNPSKPKTVTNPIPAANGVGGPWKTLEYQLSYLVEDLASHAGNLVKAEDGDFLNIVTGKLVSAKALMAKIQNFLGAVFAQIVAAIRQQISALAEQLELVNLLGSIGAGIPLALTTAIQAAVVAILKALCVVDNQLIGMVQDPIGAITNQLNSFLDGLIDKAALVVQGVQEIIDSVVCSVQSVLSTMLSVVDTVKTIVQGFDQATAIIDAWQKGSEIFAEGFDGLVNGITSLTGLIQLFIKFIPTGCGRSADGGKDTVGWYPLYGVTHCTPEELESINKIMGIDRGRKSCGDAFGAGSLVDSIIEKADPYLVSAKTFLDGAYELHVGTPGRQASVTKAASGTTHTSTNINQSAAGEYEARKQAREKNPDISAEDLEAAVSKYKKDNNSGQGNTGSLVADDVSYAGNLTASVAGDDCKVVDNDYVRTINGDYFLKVTGNCHLEVGGGFFLSAEGAPRLVDKNGEENSSGQKIQKHTMRFGSDVDLNVSGARLNMQSAEMDIHANKHQVSGASMDNSCSKQTYAAGELILAGDSTINMSTTHLTQLINTPPNPLAAKVGITTVCAGSIITTQIPGALNGVDTVPTNSIIIAAGTITRQCGAGGYNLNVAAGAYVCNVAAGAWTTNVASGAVTLTAGAGAMALTAAAGIMQLTALTIKLN</sequence>
<dbReference type="Gene3D" id="2.40.50.260">
    <property type="entry name" value="Nucleic acid-binding protein domain"/>
    <property type="match status" value="1"/>
</dbReference>
<gene>
    <name evidence="2" type="ORF">Np140310_019</name>
</gene>
<evidence type="ECO:0000313" key="3">
    <source>
        <dbReference type="Proteomes" id="UP000221138"/>
    </source>
</evidence>
<evidence type="ECO:0000313" key="2">
    <source>
        <dbReference type="EMBL" id="AOO15081.1"/>
    </source>
</evidence>
<name>A0A1D7SN25_9CAUD</name>
<feature type="compositionally biased region" description="Polar residues" evidence="1">
    <location>
        <begin position="159"/>
        <end position="183"/>
    </location>
</feature>
<feature type="region of interest" description="Disordered" evidence="1">
    <location>
        <begin position="535"/>
        <end position="573"/>
    </location>
</feature>
<evidence type="ECO:0000256" key="1">
    <source>
        <dbReference type="SAM" id="MobiDB-lite"/>
    </source>
</evidence>
<dbReference type="Proteomes" id="UP000221138">
    <property type="component" value="Segment"/>
</dbReference>
<accession>A0A1D7SN25</accession>
<feature type="region of interest" description="Disordered" evidence="1">
    <location>
        <begin position="159"/>
        <end position="218"/>
    </location>
</feature>
<reference evidence="2 3" key="1">
    <citation type="journal article" date="2016" name="Environ. Microbiol.">
        <title>Genomic diversification of marine cyanophages into stable ecotypes.</title>
        <authorList>
            <person name="Marston M.F."/>
            <person name="Martiny J.B."/>
        </authorList>
    </citation>
    <scope>NUCLEOTIDE SEQUENCE [LARGE SCALE GENOMIC DNA]</scope>
    <source>
        <strain evidence="2">Np_14_0310</strain>
    </source>
</reference>
<dbReference type="EMBL" id="KX349307">
    <property type="protein sequence ID" value="AOO15081.1"/>
    <property type="molecule type" value="Genomic_DNA"/>
</dbReference>
<feature type="compositionally biased region" description="Low complexity" evidence="1">
    <location>
        <begin position="196"/>
        <end position="207"/>
    </location>
</feature>
<organism evidence="2 3">
    <name type="scientific">Cyanophage S-RIM12</name>
    <dbReference type="NCBI Taxonomy" id="1278402"/>
    <lineage>
        <taxon>Viruses</taxon>
        <taxon>Duplodnaviria</taxon>
        <taxon>Heunggongvirae</taxon>
        <taxon>Uroviricota</taxon>
        <taxon>Caudoviricetes</taxon>
        <taxon>Pantevenvirales</taxon>
        <taxon>Kyanoviridae</taxon>
        <taxon>Brizovirus</taxon>
        <taxon>Brizovirus syn33</taxon>
    </lineage>
</organism>